<dbReference type="EMBL" id="MNYR01000003">
    <property type="protein sequence ID" value="OIP56912.1"/>
    <property type="molecule type" value="Genomic_DNA"/>
</dbReference>
<evidence type="ECO:0000256" key="1">
    <source>
        <dbReference type="SAM" id="Coils"/>
    </source>
</evidence>
<evidence type="ECO:0000313" key="2">
    <source>
        <dbReference type="EMBL" id="OIP56912.1"/>
    </source>
</evidence>
<evidence type="ECO:0000313" key="3">
    <source>
        <dbReference type="Proteomes" id="UP000183922"/>
    </source>
</evidence>
<dbReference type="Pfam" id="PF09424">
    <property type="entry name" value="YqeY"/>
    <property type="match status" value="1"/>
</dbReference>
<feature type="coiled-coil region" evidence="1">
    <location>
        <begin position="16"/>
        <end position="43"/>
    </location>
</feature>
<dbReference type="STRING" id="1805236.AUK13_00090"/>
<dbReference type="PANTHER" id="PTHR28055:SF1">
    <property type="entry name" value="ALTERED INHERITANCE OF MITOCHONDRIA PROTEIN 41, MITOCHONDRIAL"/>
    <property type="match status" value="1"/>
</dbReference>
<dbReference type="Proteomes" id="UP000183922">
    <property type="component" value="Unassembled WGS sequence"/>
</dbReference>
<sequence length="149" mass="16716">MSLATTLENDFKNAMLNRQKDLVDLLRLLKAALKNEMISLKKQELSDAEVITVLKREAKKRHDSIEQFTKGKRQDLADKETAELKLIKHYLPQELSADEVRKVAQEVISSLGEVAPSQFGRVMGAVMARLKGQADGTLVSQIVKETLNK</sequence>
<dbReference type="AlphaFoldDB" id="A0A1J5FPE5"/>
<dbReference type="Gene3D" id="1.10.10.410">
    <property type="match status" value="1"/>
</dbReference>
<dbReference type="InterPro" id="IPR003789">
    <property type="entry name" value="Asn/Gln_tRNA_amidoTrase-B-like"/>
</dbReference>
<dbReference type="InterPro" id="IPR019004">
    <property type="entry name" value="YqeY/Aim41"/>
</dbReference>
<proteinExistence type="predicted"/>
<reference evidence="2 3" key="1">
    <citation type="journal article" date="2016" name="Environ. Microbiol.">
        <title>Genomic resolution of a cold subsurface aquifer community provides metabolic insights for novel microbes adapted to high CO concentrations.</title>
        <authorList>
            <person name="Probst A.J."/>
            <person name="Castelle C.J."/>
            <person name="Singh A."/>
            <person name="Brown C.T."/>
            <person name="Anantharaman K."/>
            <person name="Sharon I."/>
            <person name="Hug L.A."/>
            <person name="Burstein D."/>
            <person name="Emerson J.B."/>
            <person name="Thomas B.C."/>
            <person name="Banfield J.F."/>
        </authorList>
    </citation>
    <scope>NUCLEOTIDE SEQUENCE [LARGE SCALE GENOMIC DNA]</scope>
    <source>
        <strain evidence="2">CG2_30_39_24</strain>
    </source>
</reference>
<dbReference type="GO" id="GO:0016740">
    <property type="term" value="F:transferase activity"/>
    <property type="evidence" value="ECO:0007669"/>
    <property type="project" value="UniProtKB-KW"/>
</dbReference>
<keyword evidence="2" id="KW-0808">Transferase</keyword>
<dbReference type="InterPro" id="IPR042184">
    <property type="entry name" value="YqeY/Aim41_N"/>
</dbReference>
<dbReference type="PANTHER" id="PTHR28055">
    <property type="entry name" value="ALTERED INHERITANCE OF MITOCHONDRIA PROTEIN 41, MITOCHONDRIAL"/>
    <property type="match status" value="1"/>
</dbReference>
<dbReference type="Gene3D" id="1.10.1510.10">
    <property type="entry name" value="Uncharacterised protein YqeY/AIM41 PF09424, N-terminal domain"/>
    <property type="match status" value="1"/>
</dbReference>
<accession>A0A1J5FPE5</accession>
<gene>
    <name evidence="2" type="ORF">AUK13_00090</name>
</gene>
<comment type="caution">
    <text evidence="2">The sequence shown here is derived from an EMBL/GenBank/DDBJ whole genome shotgun (WGS) entry which is preliminary data.</text>
</comment>
<keyword evidence="1" id="KW-0175">Coiled coil</keyword>
<dbReference type="InterPro" id="IPR023168">
    <property type="entry name" value="GatB_Yqey_C_2"/>
</dbReference>
<name>A0A1J5FPE5_9BACT</name>
<organism evidence="2 3">
    <name type="scientific">Candidatus Kuenenbacteria bacterium CG2_30_39_24</name>
    <dbReference type="NCBI Taxonomy" id="1805236"/>
    <lineage>
        <taxon>Bacteria</taxon>
        <taxon>Candidatus Kueneniibacteriota</taxon>
    </lineage>
</organism>
<dbReference type="GO" id="GO:0016884">
    <property type="term" value="F:carbon-nitrogen ligase activity, with glutamine as amido-N-donor"/>
    <property type="evidence" value="ECO:0007669"/>
    <property type="project" value="InterPro"/>
</dbReference>
<protein>
    <submittedName>
        <fullName evidence="2">Aspartyl-tRNA amidotransferase</fullName>
    </submittedName>
</protein>
<dbReference type="SUPFAM" id="SSF89095">
    <property type="entry name" value="GatB/YqeY motif"/>
    <property type="match status" value="1"/>
</dbReference>